<protein>
    <recommendedName>
        <fullName evidence="1">N-acetyltransferase domain-containing protein</fullName>
    </recommendedName>
</protein>
<dbReference type="STRING" id="121719.APZ00_06470"/>
<gene>
    <name evidence="2" type="ORF">APZ00_06470</name>
</gene>
<name>A0A0U3PD05_9HYPH</name>
<feature type="domain" description="N-acetyltransferase" evidence="1">
    <location>
        <begin position="9"/>
        <end position="175"/>
    </location>
</feature>
<dbReference type="SUPFAM" id="SSF55729">
    <property type="entry name" value="Acyl-CoA N-acyltransferases (Nat)"/>
    <property type="match status" value="1"/>
</dbReference>
<evidence type="ECO:0000313" key="2">
    <source>
        <dbReference type="EMBL" id="ALV26771.1"/>
    </source>
</evidence>
<sequence length="178" mass="19698">MKIPDCPQLSFRQFELSDAEFLMRLMNDAAFIEHIGDRGLRQVEDARNYIRSAIRPAYRRGNYGFWVISDRASGAALGMAGLAKRDNLDLPDLGYALLPEARGQGHAMAASRAVLAYGFAALALPRVLAITSPGNEASNSLLARLGFEVAVQDYRLPNAPGRPQLLHCLERERWERAA</sequence>
<dbReference type="Gene3D" id="3.40.630.30">
    <property type="match status" value="1"/>
</dbReference>
<proteinExistence type="predicted"/>
<dbReference type="InterPro" id="IPR051531">
    <property type="entry name" value="N-acetyltransferase"/>
</dbReference>
<dbReference type="InterPro" id="IPR016181">
    <property type="entry name" value="Acyl_CoA_acyltransferase"/>
</dbReference>
<dbReference type="RefSeq" id="WP_058898415.1">
    <property type="nucleotide sequence ID" value="NZ_CP013068.1"/>
</dbReference>
<dbReference type="Pfam" id="PF13302">
    <property type="entry name" value="Acetyltransf_3"/>
    <property type="match status" value="1"/>
</dbReference>
<reference evidence="2 3" key="1">
    <citation type="submission" date="2015-10" db="EMBL/GenBank/DDBJ databases">
        <title>The world's first case of liver abscess caused by Pannonibacter phragmitetus.</title>
        <authorList>
            <person name="Ming D."/>
            <person name="Wang M."/>
            <person name="Zhou Y."/>
            <person name="Jiang T."/>
            <person name="Hu S."/>
        </authorList>
    </citation>
    <scope>NUCLEOTIDE SEQUENCE [LARGE SCALE GENOMIC DNA]</scope>
    <source>
        <strain evidence="2 3">31801</strain>
    </source>
</reference>
<evidence type="ECO:0000313" key="3">
    <source>
        <dbReference type="Proteomes" id="UP000064921"/>
    </source>
</evidence>
<organism evidence="2 3">
    <name type="scientific">Pannonibacter phragmitetus</name>
    <dbReference type="NCBI Taxonomy" id="121719"/>
    <lineage>
        <taxon>Bacteria</taxon>
        <taxon>Pseudomonadati</taxon>
        <taxon>Pseudomonadota</taxon>
        <taxon>Alphaproteobacteria</taxon>
        <taxon>Hyphomicrobiales</taxon>
        <taxon>Stappiaceae</taxon>
        <taxon>Pannonibacter</taxon>
    </lineage>
</organism>
<dbReference type="InterPro" id="IPR000182">
    <property type="entry name" value="GNAT_dom"/>
</dbReference>
<evidence type="ECO:0000259" key="1">
    <source>
        <dbReference type="PROSITE" id="PS51186"/>
    </source>
</evidence>
<dbReference type="PROSITE" id="PS51186">
    <property type="entry name" value="GNAT"/>
    <property type="match status" value="1"/>
</dbReference>
<accession>A0A0U3PD05</accession>
<dbReference type="EMBL" id="CP013068">
    <property type="protein sequence ID" value="ALV26771.1"/>
    <property type="molecule type" value="Genomic_DNA"/>
</dbReference>
<dbReference type="Proteomes" id="UP000064921">
    <property type="component" value="Chromosome"/>
</dbReference>
<dbReference type="GO" id="GO:0016747">
    <property type="term" value="F:acyltransferase activity, transferring groups other than amino-acyl groups"/>
    <property type="evidence" value="ECO:0007669"/>
    <property type="project" value="InterPro"/>
</dbReference>
<dbReference type="PANTHER" id="PTHR43792:SF1">
    <property type="entry name" value="N-ACETYLTRANSFERASE DOMAIN-CONTAINING PROTEIN"/>
    <property type="match status" value="1"/>
</dbReference>
<keyword evidence="3" id="KW-1185">Reference proteome</keyword>
<dbReference type="PANTHER" id="PTHR43792">
    <property type="entry name" value="GNAT FAMILY, PUTATIVE (AFU_ORTHOLOGUE AFUA_3G00765)-RELATED-RELATED"/>
    <property type="match status" value="1"/>
</dbReference>
<dbReference type="AlphaFoldDB" id="A0A0U3PD05"/>
<dbReference type="KEGG" id="pphr:APZ00_06470"/>